<evidence type="ECO:0000256" key="2">
    <source>
        <dbReference type="SAM" id="SignalP"/>
    </source>
</evidence>
<sequence>MAMICVFYPALLILSILFLNTISPAQAVSCTMCDSCDNPCLPPVSPPPPPPPTSGGGCQPPPRSGTFYTPPLPASGGSSGGNSYFYPPPASGGGSRNSYSTPPPPNPILPYFPFYFNGPPPLANSQASCSCWIKPLPSVYLLFVLWIVL</sequence>
<keyword evidence="2" id="KW-0732">Signal</keyword>
<dbReference type="Proteomes" id="UP001552299">
    <property type="component" value="Unassembled WGS sequence"/>
</dbReference>
<gene>
    <name evidence="3" type="ORF">M5K25_000585</name>
</gene>
<feature type="compositionally biased region" description="Pro residues" evidence="1">
    <location>
        <begin position="45"/>
        <end position="63"/>
    </location>
</feature>
<evidence type="ECO:0000313" key="4">
    <source>
        <dbReference type="Proteomes" id="UP001552299"/>
    </source>
</evidence>
<dbReference type="AlphaFoldDB" id="A0ABD0VUA4"/>
<evidence type="ECO:0000313" key="3">
    <source>
        <dbReference type="EMBL" id="KAL0928675.1"/>
    </source>
</evidence>
<organism evidence="3 4">
    <name type="scientific">Dendrobium thyrsiflorum</name>
    <name type="common">Pinecone-like raceme dendrobium</name>
    <name type="synonym">Orchid</name>
    <dbReference type="NCBI Taxonomy" id="117978"/>
    <lineage>
        <taxon>Eukaryota</taxon>
        <taxon>Viridiplantae</taxon>
        <taxon>Streptophyta</taxon>
        <taxon>Embryophyta</taxon>
        <taxon>Tracheophyta</taxon>
        <taxon>Spermatophyta</taxon>
        <taxon>Magnoliopsida</taxon>
        <taxon>Liliopsida</taxon>
        <taxon>Asparagales</taxon>
        <taxon>Orchidaceae</taxon>
        <taxon>Epidendroideae</taxon>
        <taxon>Malaxideae</taxon>
        <taxon>Dendrobiinae</taxon>
        <taxon>Dendrobium</taxon>
    </lineage>
</organism>
<feature type="signal peptide" evidence="2">
    <location>
        <begin position="1"/>
        <end position="27"/>
    </location>
</feature>
<keyword evidence="4" id="KW-1185">Reference proteome</keyword>
<dbReference type="EMBL" id="JANQDX010000001">
    <property type="protein sequence ID" value="KAL0928675.1"/>
    <property type="molecule type" value="Genomic_DNA"/>
</dbReference>
<name>A0ABD0VUA4_DENTH</name>
<proteinExistence type="predicted"/>
<reference evidence="3 4" key="1">
    <citation type="journal article" date="2024" name="Plant Biotechnol. J.">
        <title>Dendrobium thyrsiflorum genome and its molecular insights into genes involved in important horticultural traits.</title>
        <authorList>
            <person name="Chen B."/>
            <person name="Wang J.Y."/>
            <person name="Zheng P.J."/>
            <person name="Li K.L."/>
            <person name="Liang Y.M."/>
            <person name="Chen X.F."/>
            <person name="Zhang C."/>
            <person name="Zhao X."/>
            <person name="He X."/>
            <person name="Zhang G.Q."/>
            <person name="Liu Z.J."/>
            <person name="Xu Q."/>
        </authorList>
    </citation>
    <scope>NUCLEOTIDE SEQUENCE [LARGE SCALE GENOMIC DNA]</scope>
    <source>
        <strain evidence="3">GZMU011</strain>
    </source>
</reference>
<protein>
    <submittedName>
        <fullName evidence="3">Uncharacterized protein</fullName>
    </submittedName>
</protein>
<dbReference type="PANTHER" id="PTHR37702">
    <property type="entry name" value="PROLINE-RICH FAMILY PROTEIN"/>
    <property type="match status" value="1"/>
</dbReference>
<dbReference type="PANTHER" id="PTHR37702:SF9">
    <property type="entry name" value="PROLINE-RICH FAMILY PROTEIN"/>
    <property type="match status" value="1"/>
</dbReference>
<accession>A0ABD0VUA4</accession>
<evidence type="ECO:0000256" key="1">
    <source>
        <dbReference type="SAM" id="MobiDB-lite"/>
    </source>
</evidence>
<feature type="region of interest" description="Disordered" evidence="1">
    <location>
        <begin position="45"/>
        <end position="102"/>
    </location>
</feature>
<feature type="chain" id="PRO_5044805493" evidence="2">
    <location>
        <begin position="28"/>
        <end position="149"/>
    </location>
</feature>
<comment type="caution">
    <text evidence="3">The sequence shown here is derived from an EMBL/GenBank/DDBJ whole genome shotgun (WGS) entry which is preliminary data.</text>
</comment>